<dbReference type="InterPro" id="IPR012719">
    <property type="entry name" value="Chap_CCT_gamma"/>
</dbReference>
<dbReference type="InterPro" id="IPR027409">
    <property type="entry name" value="GroEL-like_apical_dom_sf"/>
</dbReference>
<evidence type="ECO:0000256" key="9">
    <source>
        <dbReference type="RuleBase" id="RU004187"/>
    </source>
</evidence>
<keyword evidence="5" id="KW-0963">Cytoplasm</keyword>
<evidence type="ECO:0000313" key="12">
    <source>
        <dbReference type="Proteomes" id="UP000053599"/>
    </source>
</evidence>
<gene>
    <name evidence="11" type="ORF">PV11_07484</name>
</gene>
<dbReference type="NCBIfam" id="NF041082">
    <property type="entry name" value="thermosome_alpha"/>
    <property type="match status" value="1"/>
</dbReference>
<keyword evidence="8 9" id="KW-0143">Chaperone</keyword>
<dbReference type="CDD" id="cd03337">
    <property type="entry name" value="TCP1_gamma"/>
    <property type="match status" value="1"/>
</dbReference>
<evidence type="ECO:0000256" key="2">
    <source>
        <dbReference type="ARBA" id="ARBA00008020"/>
    </source>
</evidence>
<comment type="subcellular location">
    <subcellularLocation>
        <location evidence="1">Cytoplasm</location>
    </subcellularLocation>
</comment>
<dbReference type="GO" id="GO:0005832">
    <property type="term" value="C:chaperonin-containing T-complex"/>
    <property type="evidence" value="ECO:0007669"/>
    <property type="project" value="UniProtKB-ARBA"/>
</dbReference>
<dbReference type="OrthoDB" id="10248520at2759"/>
<dbReference type="InterPro" id="IPR054827">
    <property type="entry name" value="thermosome_alpha"/>
</dbReference>
<evidence type="ECO:0000256" key="4">
    <source>
        <dbReference type="ARBA" id="ARBA00017187"/>
    </source>
</evidence>
<dbReference type="FunFam" id="1.10.560.10:FF:000073">
    <property type="entry name" value="T-complex protein 1 subunit gamma"/>
    <property type="match status" value="1"/>
</dbReference>
<keyword evidence="7 9" id="KW-0067">ATP-binding</keyword>
<dbReference type="FunFam" id="1.10.560.10:FF:000037">
    <property type="entry name" value="T-complex protein 1 subunit gamma"/>
    <property type="match status" value="1"/>
</dbReference>
<evidence type="ECO:0000256" key="10">
    <source>
        <dbReference type="RuleBase" id="RU004191"/>
    </source>
</evidence>
<dbReference type="Gene3D" id="3.30.260.10">
    <property type="entry name" value="TCP-1-like chaperonin intermediate domain"/>
    <property type="match status" value="1"/>
</dbReference>
<dbReference type="EMBL" id="KN846953">
    <property type="protein sequence ID" value="KIV79945.1"/>
    <property type="molecule type" value="Genomic_DNA"/>
</dbReference>
<dbReference type="InterPro" id="IPR053374">
    <property type="entry name" value="TCP-1_chaperonin"/>
</dbReference>
<dbReference type="GO" id="GO:0005524">
    <property type="term" value="F:ATP binding"/>
    <property type="evidence" value="ECO:0007669"/>
    <property type="project" value="UniProtKB-KW"/>
</dbReference>
<dbReference type="InterPro" id="IPR027410">
    <property type="entry name" value="TCP-1-like_intermed_sf"/>
</dbReference>
<dbReference type="Pfam" id="PF00118">
    <property type="entry name" value="Cpn60_TCP1"/>
    <property type="match status" value="1"/>
</dbReference>
<comment type="similarity">
    <text evidence="2 9">Belongs to the TCP-1 chaperonin family.</text>
</comment>
<proteinExistence type="inferred from homology"/>
<dbReference type="PROSITE" id="PS00751">
    <property type="entry name" value="TCP1_2"/>
    <property type="match status" value="1"/>
</dbReference>
<dbReference type="GO" id="GO:0051082">
    <property type="term" value="F:unfolded protein binding"/>
    <property type="evidence" value="ECO:0007669"/>
    <property type="project" value="InterPro"/>
</dbReference>
<dbReference type="PROSITE" id="PS00750">
    <property type="entry name" value="TCP1_1"/>
    <property type="match status" value="1"/>
</dbReference>
<evidence type="ECO:0000313" key="11">
    <source>
        <dbReference type="EMBL" id="KIV79945.1"/>
    </source>
</evidence>
<comment type="subunit">
    <text evidence="3">Heterooligomeric complex of about 850 to 900 kDa that forms two stacked rings, 12 to 16 nm in diameter.</text>
</comment>
<dbReference type="SUPFAM" id="SSF52029">
    <property type="entry name" value="GroEL apical domain-like"/>
    <property type="match status" value="1"/>
</dbReference>
<evidence type="ECO:0000256" key="6">
    <source>
        <dbReference type="ARBA" id="ARBA00022741"/>
    </source>
</evidence>
<sequence>MQAPVVVMNTASGERQVGRKAQISNITAAKTVADIIRSCLGPKAMLKMLLDPMGGIVLTNDGHAILREIEVAHPAAKSMIELSRTQDEEVGDGTTTVIILAGEMLAQALPQLERNIHPVVIIQAFKKALTDALAIVEEISIPVDVSNDKSMISLIESSIGTKTISTHSELMCSLALKAVRTVSLEQSFFSNPQTNGVAKSSSNGPKAQEVDIKRYARIEKIPGGEIEDSRVLDGVMVNKDITHASMRRRIENPRIVLLDCTLEYKKGESQTNVEITDEESWNKILQIEEEQVKKMCDAILAVKPTLVITEKGVSDLAQHYFVKAGVTALRRVRKSDNNRIARATGATIVNRVDDLQESDVGTGCGLFEIEKIGDEYFTFLTQCKNPKACTILLRGPSKDILNEIERNLQDAMSVARNVIFHPRLAPGGGATEMAVSVRLAQKAKSVEGVMQWPYRAVAEAMEVIPRTLIQNAGASPIRILTNLRAKHAEGKSTFGIDGDTGNVVDMKEYGVWEPQAVKTQSIKTAVESACLLLRVDDICGAKSAKQVGGSGLSGGGGEE</sequence>
<dbReference type="GO" id="GO:0016887">
    <property type="term" value="F:ATP hydrolysis activity"/>
    <property type="evidence" value="ECO:0007669"/>
    <property type="project" value="InterPro"/>
</dbReference>
<dbReference type="NCBIfam" id="NF041083">
    <property type="entry name" value="thermosome_beta"/>
    <property type="match status" value="1"/>
</dbReference>
<organism evidence="11 12">
    <name type="scientific">Exophiala sideris</name>
    <dbReference type="NCBI Taxonomy" id="1016849"/>
    <lineage>
        <taxon>Eukaryota</taxon>
        <taxon>Fungi</taxon>
        <taxon>Dikarya</taxon>
        <taxon>Ascomycota</taxon>
        <taxon>Pezizomycotina</taxon>
        <taxon>Eurotiomycetes</taxon>
        <taxon>Chaetothyriomycetidae</taxon>
        <taxon>Chaetothyriales</taxon>
        <taxon>Herpotrichiellaceae</taxon>
        <taxon>Exophiala</taxon>
    </lineage>
</organism>
<dbReference type="InterPro" id="IPR002423">
    <property type="entry name" value="Cpn60/GroEL/TCP-1"/>
</dbReference>
<dbReference type="PROSITE" id="PS00995">
    <property type="entry name" value="TCP1_3"/>
    <property type="match status" value="1"/>
</dbReference>
<dbReference type="PANTHER" id="PTHR11353">
    <property type="entry name" value="CHAPERONIN"/>
    <property type="match status" value="1"/>
</dbReference>
<evidence type="ECO:0000256" key="1">
    <source>
        <dbReference type="ARBA" id="ARBA00004496"/>
    </source>
</evidence>
<name>A0A0D1VUS6_9EURO</name>
<keyword evidence="6 9" id="KW-0547">Nucleotide-binding</keyword>
<dbReference type="SUPFAM" id="SSF54849">
    <property type="entry name" value="GroEL-intermediate domain like"/>
    <property type="match status" value="1"/>
</dbReference>
<dbReference type="InterPro" id="IPR017998">
    <property type="entry name" value="Chaperone_TCP-1"/>
</dbReference>
<dbReference type="SUPFAM" id="SSF48592">
    <property type="entry name" value="GroEL equatorial domain-like"/>
    <property type="match status" value="1"/>
</dbReference>
<dbReference type="PRINTS" id="PR00304">
    <property type="entry name" value="TCOMPLEXTCP1"/>
</dbReference>
<protein>
    <recommendedName>
        <fullName evidence="4 10">T-complex protein 1 subunit gamma</fullName>
    </recommendedName>
</protein>
<evidence type="ECO:0000256" key="7">
    <source>
        <dbReference type="ARBA" id="ARBA00022840"/>
    </source>
</evidence>
<dbReference type="Gene3D" id="3.50.7.10">
    <property type="entry name" value="GroEL"/>
    <property type="match status" value="1"/>
</dbReference>
<dbReference type="GO" id="GO:0140662">
    <property type="term" value="F:ATP-dependent protein folding chaperone"/>
    <property type="evidence" value="ECO:0007669"/>
    <property type="project" value="InterPro"/>
</dbReference>
<dbReference type="AlphaFoldDB" id="A0A0D1VUS6"/>
<dbReference type="Gene3D" id="1.10.560.10">
    <property type="entry name" value="GroEL-like equatorial domain"/>
    <property type="match status" value="1"/>
</dbReference>
<evidence type="ECO:0000256" key="5">
    <source>
        <dbReference type="ARBA" id="ARBA00022490"/>
    </source>
</evidence>
<dbReference type="NCBIfam" id="TIGR02344">
    <property type="entry name" value="chap_CCT_gamma"/>
    <property type="match status" value="1"/>
</dbReference>
<evidence type="ECO:0000256" key="3">
    <source>
        <dbReference type="ARBA" id="ARBA00011531"/>
    </source>
</evidence>
<dbReference type="STRING" id="1016849.A0A0D1VUS6"/>
<reference evidence="11 12" key="1">
    <citation type="submission" date="2015-01" db="EMBL/GenBank/DDBJ databases">
        <title>The Genome Sequence of Exophiala sideris CBS121828.</title>
        <authorList>
            <consortium name="The Broad Institute Genomics Platform"/>
            <person name="Cuomo C."/>
            <person name="de Hoog S."/>
            <person name="Gorbushina A."/>
            <person name="Stielow B."/>
            <person name="Teixiera M."/>
            <person name="Abouelleil A."/>
            <person name="Chapman S.B."/>
            <person name="Priest M."/>
            <person name="Young S.K."/>
            <person name="Wortman J."/>
            <person name="Nusbaum C."/>
            <person name="Birren B."/>
        </authorList>
    </citation>
    <scope>NUCLEOTIDE SEQUENCE [LARGE SCALE GENOMIC DNA]</scope>
    <source>
        <strain evidence="11 12">CBS 121828</strain>
    </source>
</reference>
<accession>A0A0D1VUS6</accession>
<dbReference type="InterPro" id="IPR002194">
    <property type="entry name" value="Chaperonin_TCP-1_CS"/>
</dbReference>
<dbReference type="HOGENOM" id="CLU_008891_7_3_1"/>
<dbReference type="FunFam" id="3.50.7.10:FF:000005">
    <property type="entry name" value="T-complex protein 1 subunit gamma"/>
    <property type="match status" value="1"/>
</dbReference>
<evidence type="ECO:0000256" key="8">
    <source>
        <dbReference type="ARBA" id="ARBA00023186"/>
    </source>
</evidence>
<dbReference type="Proteomes" id="UP000053599">
    <property type="component" value="Unassembled WGS sequence"/>
</dbReference>
<dbReference type="InterPro" id="IPR027413">
    <property type="entry name" value="GROEL-like_equatorial_sf"/>
</dbReference>